<organism evidence="1 2">
    <name type="scientific">Trifolium medium</name>
    <dbReference type="NCBI Taxonomy" id="97028"/>
    <lineage>
        <taxon>Eukaryota</taxon>
        <taxon>Viridiplantae</taxon>
        <taxon>Streptophyta</taxon>
        <taxon>Embryophyta</taxon>
        <taxon>Tracheophyta</taxon>
        <taxon>Spermatophyta</taxon>
        <taxon>Magnoliopsida</taxon>
        <taxon>eudicotyledons</taxon>
        <taxon>Gunneridae</taxon>
        <taxon>Pentapetalae</taxon>
        <taxon>rosids</taxon>
        <taxon>fabids</taxon>
        <taxon>Fabales</taxon>
        <taxon>Fabaceae</taxon>
        <taxon>Papilionoideae</taxon>
        <taxon>50 kb inversion clade</taxon>
        <taxon>NPAAA clade</taxon>
        <taxon>Hologalegina</taxon>
        <taxon>IRL clade</taxon>
        <taxon>Trifolieae</taxon>
        <taxon>Trifolium</taxon>
    </lineage>
</organism>
<reference evidence="1 2" key="1">
    <citation type="journal article" date="2018" name="Front. Plant Sci.">
        <title>Red Clover (Trifolium pratense) and Zigzag Clover (T. medium) - A Picture of Genomic Similarities and Differences.</title>
        <authorList>
            <person name="Dluhosova J."/>
            <person name="Istvanek J."/>
            <person name="Nedelnik J."/>
            <person name="Repkova J."/>
        </authorList>
    </citation>
    <scope>NUCLEOTIDE SEQUENCE [LARGE SCALE GENOMIC DNA]</scope>
    <source>
        <strain evidence="2">cv. 10/8</strain>
        <tissue evidence="1">Leaf</tissue>
    </source>
</reference>
<dbReference type="EMBL" id="LXQA010049095">
    <property type="protein sequence ID" value="MCI02441.1"/>
    <property type="molecule type" value="Genomic_DNA"/>
</dbReference>
<proteinExistence type="predicted"/>
<evidence type="ECO:0000313" key="1">
    <source>
        <dbReference type="EMBL" id="MCI02441.1"/>
    </source>
</evidence>
<name>A0A392NRG4_9FABA</name>
<accession>A0A392NRG4</accession>
<sequence length="142" mass="15366">ASVNFLTDPLEGRSTLRPADVLVYSWVGGKHACVDLTGVSSLVGLATGDFTVGQTTLKAASSKVVKHGGACADNEHVFIHFAFDIFDFLAPEAMNILKKVQKVMHINMVSPRSQDVVFNMIGLVIQKEIAVQLVARLPFIQV</sequence>
<protein>
    <submittedName>
        <fullName evidence="1">Auxilin-like protein</fullName>
    </submittedName>
</protein>
<dbReference type="Proteomes" id="UP000265520">
    <property type="component" value="Unassembled WGS sequence"/>
</dbReference>
<comment type="caution">
    <text evidence="1">The sequence shown here is derived from an EMBL/GenBank/DDBJ whole genome shotgun (WGS) entry which is preliminary data.</text>
</comment>
<keyword evidence="2" id="KW-1185">Reference proteome</keyword>
<dbReference type="PANTHER" id="PTHR48462:SF1">
    <property type="entry name" value="PROTEIN, PUTATIVE-RELATED"/>
    <property type="match status" value="1"/>
</dbReference>
<feature type="non-terminal residue" evidence="1">
    <location>
        <position position="1"/>
    </location>
</feature>
<dbReference type="PANTHER" id="PTHR48462">
    <property type="entry name" value="PROTEIN, PUTATIVE-RELATED"/>
    <property type="match status" value="1"/>
</dbReference>
<evidence type="ECO:0000313" key="2">
    <source>
        <dbReference type="Proteomes" id="UP000265520"/>
    </source>
</evidence>
<dbReference type="AlphaFoldDB" id="A0A392NRG4"/>